<dbReference type="AlphaFoldDB" id="A0A9Q1ISR4"/>
<sequence>MLNSDDTTVRELARASLLLDLRRRKVPIVTNGHQDNFLGFKRKVSGKLDTRAAGFGVWSDWPDLNDLCNRAQVELKWTKTDSQIDPMISDALVTDPCVAVEASTSRRGTTQTLQPKTWRRLLLSVKQAETRQHWAELRPVKE</sequence>
<comment type="caution">
    <text evidence="1">The sequence shown here is derived from an EMBL/GenBank/DDBJ whole genome shotgun (WGS) entry which is preliminary data.</text>
</comment>
<proteinExistence type="predicted"/>
<evidence type="ECO:0000313" key="1">
    <source>
        <dbReference type="EMBL" id="KAJ8351372.1"/>
    </source>
</evidence>
<dbReference type="EMBL" id="JAINUF010000008">
    <property type="protein sequence ID" value="KAJ8351372.1"/>
    <property type="molecule type" value="Genomic_DNA"/>
</dbReference>
<name>A0A9Q1ISR4_SYNKA</name>
<accession>A0A9Q1ISR4</accession>
<dbReference type="Proteomes" id="UP001152622">
    <property type="component" value="Chromosome 8"/>
</dbReference>
<keyword evidence="2" id="KW-1185">Reference proteome</keyword>
<dbReference type="OrthoDB" id="8929758at2759"/>
<evidence type="ECO:0000313" key="2">
    <source>
        <dbReference type="Proteomes" id="UP001152622"/>
    </source>
</evidence>
<reference evidence="1" key="1">
    <citation type="journal article" date="2023" name="Science">
        <title>Genome structures resolve the early diversification of teleost fishes.</title>
        <authorList>
            <person name="Parey E."/>
            <person name="Louis A."/>
            <person name="Montfort J."/>
            <person name="Bouchez O."/>
            <person name="Roques C."/>
            <person name="Iampietro C."/>
            <person name="Lluch J."/>
            <person name="Castinel A."/>
            <person name="Donnadieu C."/>
            <person name="Desvignes T."/>
            <person name="Floi Bucao C."/>
            <person name="Jouanno E."/>
            <person name="Wen M."/>
            <person name="Mejri S."/>
            <person name="Dirks R."/>
            <person name="Jansen H."/>
            <person name="Henkel C."/>
            <person name="Chen W.J."/>
            <person name="Zahm M."/>
            <person name="Cabau C."/>
            <person name="Klopp C."/>
            <person name="Thompson A.W."/>
            <person name="Robinson-Rechavi M."/>
            <person name="Braasch I."/>
            <person name="Lecointre G."/>
            <person name="Bobe J."/>
            <person name="Postlethwait J.H."/>
            <person name="Berthelot C."/>
            <person name="Roest Crollius H."/>
            <person name="Guiguen Y."/>
        </authorList>
    </citation>
    <scope>NUCLEOTIDE SEQUENCE</scope>
    <source>
        <strain evidence="1">WJC10195</strain>
    </source>
</reference>
<protein>
    <submittedName>
        <fullName evidence="1">Uncharacterized protein</fullName>
    </submittedName>
</protein>
<organism evidence="1 2">
    <name type="scientific">Synaphobranchus kaupii</name>
    <name type="common">Kaup's arrowtooth eel</name>
    <dbReference type="NCBI Taxonomy" id="118154"/>
    <lineage>
        <taxon>Eukaryota</taxon>
        <taxon>Metazoa</taxon>
        <taxon>Chordata</taxon>
        <taxon>Craniata</taxon>
        <taxon>Vertebrata</taxon>
        <taxon>Euteleostomi</taxon>
        <taxon>Actinopterygii</taxon>
        <taxon>Neopterygii</taxon>
        <taxon>Teleostei</taxon>
        <taxon>Anguilliformes</taxon>
        <taxon>Synaphobranchidae</taxon>
        <taxon>Synaphobranchus</taxon>
    </lineage>
</organism>
<gene>
    <name evidence="1" type="ORF">SKAU_G00228480</name>
</gene>